<dbReference type="SUPFAM" id="SSF50129">
    <property type="entry name" value="GroES-like"/>
    <property type="match status" value="1"/>
</dbReference>
<dbReference type="SUPFAM" id="SSF51735">
    <property type="entry name" value="NAD(P)-binding Rossmann-fold domains"/>
    <property type="match status" value="2"/>
</dbReference>
<evidence type="ECO:0000256" key="2">
    <source>
        <dbReference type="ARBA" id="ARBA00008072"/>
    </source>
</evidence>
<gene>
    <name evidence="7" type="ORF">TH44_02455</name>
</gene>
<dbReference type="SMART" id="SM00829">
    <property type="entry name" value="PKS_ER"/>
    <property type="match status" value="1"/>
</dbReference>
<evidence type="ECO:0000256" key="4">
    <source>
        <dbReference type="ARBA" id="ARBA00022833"/>
    </source>
</evidence>
<dbReference type="GO" id="GO:0016491">
    <property type="term" value="F:oxidoreductase activity"/>
    <property type="evidence" value="ECO:0007669"/>
    <property type="project" value="UniProtKB-KW"/>
</dbReference>
<comment type="similarity">
    <text evidence="2">Belongs to the zinc-containing alcohol dehydrogenase family.</text>
</comment>
<dbReference type="InterPro" id="IPR000683">
    <property type="entry name" value="Gfo/Idh/MocA-like_OxRdtase_N"/>
</dbReference>
<evidence type="ECO:0000259" key="6">
    <source>
        <dbReference type="SMART" id="SM00829"/>
    </source>
</evidence>
<dbReference type="AlphaFoldDB" id="A0A367XHE9"/>
<evidence type="ECO:0000313" key="8">
    <source>
        <dbReference type="Proteomes" id="UP000252266"/>
    </source>
</evidence>
<dbReference type="Gene3D" id="3.90.180.10">
    <property type="entry name" value="Medium-chain alcohol dehydrogenases, catalytic domain"/>
    <property type="match status" value="1"/>
</dbReference>
<proteinExistence type="inferred from homology"/>
<dbReference type="Proteomes" id="UP000252266">
    <property type="component" value="Unassembled WGS sequence"/>
</dbReference>
<keyword evidence="4" id="KW-0862">Zinc</keyword>
<name>A0A367XHE9_9PROT</name>
<dbReference type="Pfam" id="PF00107">
    <property type="entry name" value="ADH_zinc_N"/>
    <property type="match status" value="1"/>
</dbReference>
<accession>A0A367XHE9</accession>
<dbReference type="PANTHER" id="PTHR43350">
    <property type="entry name" value="NAD-DEPENDENT ALCOHOL DEHYDROGENASE"/>
    <property type="match status" value="1"/>
</dbReference>
<organism evidence="7 8">
    <name type="scientific">Thalassospira xiamenensis</name>
    <dbReference type="NCBI Taxonomy" id="220697"/>
    <lineage>
        <taxon>Bacteria</taxon>
        <taxon>Pseudomonadati</taxon>
        <taxon>Pseudomonadota</taxon>
        <taxon>Alphaproteobacteria</taxon>
        <taxon>Rhodospirillales</taxon>
        <taxon>Thalassospiraceae</taxon>
        <taxon>Thalassospira</taxon>
    </lineage>
</organism>
<dbReference type="CDD" id="cd08255">
    <property type="entry name" value="2-desacetyl-2-hydroxyethyl_bacteriochlorophyllide_like"/>
    <property type="match status" value="1"/>
</dbReference>
<dbReference type="InterPro" id="IPR013149">
    <property type="entry name" value="ADH-like_C"/>
</dbReference>
<dbReference type="GO" id="GO:0000166">
    <property type="term" value="F:nucleotide binding"/>
    <property type="evidence" value="ECO:0007669"/>
    <property type="project" value="InterPro"/>
</dbReference>
<evidence type="ECO:0000256" key="5">
    <source>
        <dbReference type="ARBA" id="ARBA00023002"/>
    </source>
</evidence>
<sequence>MKQILQSLKNGSLELAEVPVPKLRAGQLLIRTHSSLISAGTERMLMDFGKANIIQKARQQPDKVRMVLDKVKTDGLAPTIAAVHNKLDQPLALGYCNAGTVIGIGAGVRGFSLGDRVASNGPHAEVVNVPTILCAKIPASVPHEQACFTVLGAIALQGIRLARPTLGEGFVVIGLGLIGLLAVQLLRAQGCKVLGIDFDEAKLELARKFGAMTANPAKGDDALAVANTFSNGQGVDGVLITASTKSNEPVHQAAQMCRKRGRIVLVGVTGLELSRADFYEKELSFQVSCSYGPGRYDPSYEEKGNDYPIGFVRWTEQRNFEAVLHMISESKIDVMSLVSAEFSFEEYKKAYQLIDEGRTTLGVVMNYHSAMSDHAKETCDRHTVVLAKQASAEIEPVISFIGAGNYAGQVLVPSFRSTGVRLKTIASAGGISARHVGKKNGFEAVTADLQAILDDPETDAVVIATRHNSHAAQVCMALKAGKHVFVEKPLALNAKEIDEISVAFKEANRTASRILTVGFNRRFAPQVKRVKELLSRVDEPKSFVVTVNAGSVPADHWTQDPDVGGGRVIGEACHFVDLLRYLVGYPVVDIQATMIEGDAIFSYQDDNVSFTLRFEDGSVGTVHYFANGHKSFPKERIEVFCAGRVLQLDNFCKLKGWGWPGFRKMNLWRQNKGSAACAQAFVDAVHKGGEMPIPFDELLEVTRVSFDVVKLAKI</sequence>
<dbReference type="RefSeq" id="WP_062960847.1">
    <property type="nucleotide sequence ID" value="NZ_JALLPZ010000002.1"/>
</dbReference>
<dbReference type="GO" id="GO:0046872">
    <property type="term" value="F:metal ion binding"/>
    <property type="evidence" value="ECO:0007669"/>
    <property type="project" value="UniProtKB-KW"/>
</dbReference>
<keyword evidence="5" id="KW-0560">Oxidoreductase</keyword>
<comment type="caution">
    <text evidence="7">The sequence shown here is derived from an EMBL/GenBank/DDBJ whole genome shotgun (WGS) entry which is preliminary data.</text>
</comment>
<dbReference type="InterPro" id="IPR011032">
    <property type="entry name" value="GroES-like_sf"/>
</dbReference>
<dbReference type="SUPFAM" id="SSF55347">
    <property type="entry name" value="Glyceraldehyde-3-phosphate dehydrogenase-like, C-terminal domain"/>
    <property type="match status" value="1"/>
</dbReference>
<dbReference type="Gene3D" id="3.40.50.720">
    <property type="entry name" value="NAD(P)-binding Rossmann-like Domain"/>
    <property type="match status" value="2"/>
</dbReference>
<dbReference type="PANTHER" id="PTHR43350:SF19">
    <property type="entry name" value="D-GULOSIDE 3-DEHYDROGENASE"/>
    <property type="match status" value="1"/>
</dbReference>
<dbReference type="InterPro" id="IPR055170">
    <property type="entry name" value="GFO_IDH_MocA-like_dom"/>
</dbReference>
<dbReference type="InterPro" id="IPR036291">
    <property type="entry name" value="NAD(P)-bd_dom_sf"/>
</dbReference>
<evidence type="ECO:0000313" key="7">
    <source>
        <dbReference type="EMBL" id="RCK53093.1"/>
    </source>
</evidence>
<reference evidence="7 8" key="1">
    <citation type="submission" date="2014-07" db="EMBL/GenBank/DDBJ databases">
        <title>Draft genome sequence of Thalassospira xiamenensis IB13.</title>
        <authorList>
            <person name="Lai Q."/>
            <person name="Shao Z."/>
        </authorList>
    </citation>
    <scope>NUCLEOTIDE SEQUENCE [LARGE SCALE GENOMIC DNA]</scope>
    <source>
        <strain evidence="7 8">IB13</strain>
    </source>
</reference>
<dbReference type="Pfam" id="PF22725">
    <property type="entry name" value="GFO_IDH_MocA_C3"/>
    <property type="match status" value="1"/>
</dbReference>
<dbReference type="EMBL" id="JPWJ01000001">
    <property type="protein sequence ID" value="RCK53093.1"/>
    <property type="molecule type" value="Genomic_DNA"/>
</dbReference>
<keyword evidence="3" id="KW-0479">Metal-binding</keyword>
<comment type="cofactor">
    <cofactor evidence="1">
        <name>Zn(2+)</name>
        <dbReference type="ChEBI" id="CHEBI:29105"/>
    </cofactor>
</comment>
<dbReference type="InterPro" id="IPR020843">
    <property type="entry name" value="ER"/>
</dbReference>
<dbReference type="Gene3D" id="3.30.360.10">
    <property type="entry name" value="Dihydrodipicolinate Reductase, domain 2"/>
    <property type="match status" value="1"/>
</dbReference>
<protein>
    <submittedName>
        <fullName evidence="7">Dehydrogenase</fullName>
    </submittedName>
</protein>
<evidence type="ECO:0000256" key="3">
    <source>
        <dbReference type="ARBA" id="ARBA00022723"/>
    </source>
</evidence>
<evidence type="ECO:0000256" key="1">
    <source>
        <dbReference type="ARBA" id="ARBA00001947"/>
    </source>
</evidence>
<dbReference type="Pfam" id="PF01408">
    <property type="entry name" value="GFO_IDH_MocA"/>
    <property type="match status" value="1"/>
</dbReference>
<feature type="domain" description="Enoyl reductase (ER)" evidence="6">
    <location>
        <begin position="11"/>
        <end position="363"/>
    </location>
</feature>